<dbReference type="Proteomes" id="UP000700334">
    <property type="component" value="Unassembled WGS sequence"/>
</dbReference>
<comment type="subcellular location">
    <subcellularLocation>
        <location evidence="2">Late endosome membrane</location>
        <topology evidence="2">Lipid-anchor</topology>
        <orientation evidence="2">Cytoplasmic side</orientation>
    </subcellularLocation>
    <subcellularLocation>
        <location evidence="1">Lysosome membrane</location>
        <topology evidence="1">Lipid-anchor</topology>
        <orientation evidence="1">Cytoplasmic side</orientation>
    </subcellularLocation>
</comment>
<dbReference type="GO" id="GO:0060090">
    <property type="term" value="F:molecular adaptor activity"/>
    <property type="evidence" value="ECO:0007669"/>
    <property type="project" value="TreeGrafter"/>
</dbReference>
<accession>A0A8J5ZZJ8</accession>
<evidence type="ECO:0000256" key="8">
    <source>
        <dbReference type="ARBA" id="ARBA00023139"/>
    </source>
</evidence>
<dbReference type="GO" id="GO:0016197">
    <property type="term" value="P:endosomal transport"/>
    <property type="evidence" value="ECO:0007669"/>
    <property type="project" value="InterPro"/>
</dbReference>
<evidence type="ECO:0000256" key="4">
    <source>
        <dbReference type="ARBA" id="ARBA00016099"/>
    </source>
</evidence>
<evidence type="ECO:0000256" key="6">
    <source>
        <dbReference type="ARBA" id="ARBA00022753"/>
    </source>
</evidence>
<dbReference type="GO" id="GO:0005085">
    <property type="term" value="F:guanyl-nucleotide exchange factor activity"/>
    <property type="evidence" value="ECO:0007669"/>
    <property type="project" value="TreeGrafter"/>
</dbReference>
<feature type="region of interest" description="Disordered" evidence="12">
    <location>
        <begin position="1"/>
        <end position="23"/>
    </location>
</feature>
<dbReference type="AlphaFoldDB" id="A0A8J5ZZJ8"/>
<dbReference type="GO" id="GO:0032008">
    <property type="term" value="P:positive regulation of TOR signaling"/>
    <property type="evidence" value="ECO:0007669"/>
    <property type="project" value="InterPro"/>
</dbReference>
<dbReference type="InterPro" id="IPR028209">
    <property type="entry name" value="LAMTOR1/MEH1"/>
</dbReference>
<dbReference type="EMBL" id="JAGFMF010011796">
    <property type="protein sequence ID" value="KAG8512501.1"/>
    <property type="molecule type" value="Genomic_DNA"/>
</dbReference>
<keyword evidence="10" id="KW-0449">Lipoprotein</keyword>
<sequence length="116" mass="12632">MNAGSEDKDFDQDQAEPNYHSLPSTHTDELALLSFILTKTISHIMAVSAAHSKGMGHHEHMDQVSSTAAYAYSALSQTHVDVKGKLVVAWDPMKRAGSLDKPSSLFTPSPPCLLWP</sequence>
<name>A0A8J5ZZJ8_GALPY</name>
<keyword evidence="5" id="KW-0519">Myristate</keyword>
<evidence type="ECO:0000256" key="5">
    <source>
        <dbReference type="ARBA" id="ARBA00022707"/>
    </source>
</evidence>
<reference evidence="13" key="1">
    <citation type="journal article" date="2021" name="Evol. Appl.">
        <title>The genome of the Pyrenean desman and the effects of bottlenecks and inbreeding on the genomic landscape of an endangered species.</title>
        <authorList>
            <person name="Escoda L."/>
            <person name="Castresana J."/>
        </authorList>
    </citation>
    <scope>NUCLEOTIDE SEQUENCE</scope>
    <source>
        <strain evidence="13">IBE-C5619</strain>
    </source>
</reference>
<dbReference type="Pfam" id="PF15454">
    <property type="entry name" value="LAMTOR"/>
    <property type="match status" value="1"/>
</dbReference>
<evidence type="ECO:0000256" key="1">
    <source>
        <dbReference type="ARBA" id="ARBA00004122"/>
    </source>
</evidence>
<dbReference type="GO" id="GO:0007040">
    <property type="term" value="P:lysosome organization"/>
    <property type="evidence" value="ECO:0007669"/>
    <property type="project" value="InterPro"/>
</dbReference>
<evidence type="ECO:0000256" key="2">
    <source>
        <dbReference type="ARBA" id="ARBA00004577"/>
    </source>
</evidence>
<dbReference type="GO" id="GO:0071986">
    <property type="term" value="C:Ragulator complex"/>
    <property type="evidence" value="ECO:0007669"/>
    <property type="project" value="InterPro"/>
</dbReference>
<keyword evidence="7" id="KW-0472">Membrane</keyword>
<evidence type="ECO:0000256" key="12">
    <source>
        <dbReference type="SAM" id="MobiDB-lite"/>
    </source>
</evidence>
<evidence type="ECO:0000256" key="3">
    <source>
        <dbReference type="ARBA" id="ARBA00010861"/>
    </source>
</evidence>
<comment type="caution">
    <text evidence="13">The sequence shown here is derived from an EMBL/GenBank/DDBJ whole genome shotgun (WGS) entry which is preliminary data.</text>
</comment>
<dbReference type="GO" id="GO:0045121">
    <property type="term" value="C:membrane raft"/>
    <property type="evidence" value="ECO:0007669"/>
    <property type="project" value="InterPro"/>
</dbReference>
<dbReference type="GO" id="GO:0043410">
    <property type="term" value="P:positive regulation of MAPK cascade"/>
    <property type="evidence" value="ECO:0007669"/>
    <property type="project" value="InterPro"/>
</dbReference>
<protein>
    <recommendedName>
        <fullName evidence="4">Ragulator complex protein LAMTOR1</fullName>
    </recommendedName>
    <alternativeName>
        <fullName evidence="11">Late endosomal/lysosomal adaptor and MAPK and MTOR activator 1</fullName>
    </alternativeName>
</protein>
<dbReference type="PANTHER" id="PTHR13401:SF2">
    <property type="entry name" value="RAGULATOR COMPLEX PROTEIN LAMTOR1"/>
    <property type="match status" value="1"/>
</dbReference>
<dbReference type="PANTHER" id="PTHR13401">
    <property type="entry name" value="RAGULATOR COMPLEX PROTEIN LAMTOR1"/>
    <property type="match status" value="1"/>
</dbReference>
<evidence type="ECO:0000256" key="9">
    <source>
        <dbReference type="ARBA" id="ARBA00023228"/>
    </source>
</evidence>
<evidence type="ECO:0000256" key="11">
    <source>
        <dbReference type="ARBA" id="ARBA00032695"/>
    </source>
</evidence>
<gene>
    <name evidence="13" type="ORF">J0S82_007034</name>
</gene>
<dbReference type="GO" id="GO:0005765">
    <property type="term" value="C:lysosomal membrane"/>
    <property type="evidence" value="ECO:0007669"/>
    <property type="project" value="UniProtKB-SubCell"/>
</dbReference>
<proteinExistence type="inferred from homology"/>
<keyword evidence="14" id="KW-1185">Reference proteome</keyword>
<evidence type="ECO:0000313" key="13">
    <source>
        <dbReference type="EMBL" id="KAG8512501.1"/>
    </source>
</evidence>
<organism evidence="13 14">
    <name type="scientific">Galemys pyrenaicus</name>
    <name type="common">Iberian desman</name>
    <name type="synonym">Pyrenean desman</name>
    <dbReference type="NCBI Taxonomy" id="202257"/>
    <lineage>
        <taxon>Eukaryota</taxon>
        <taxon>Metazoa</taxon>
        <taxon>Chordata</taxon>
        <taxon>Craniata</taxon>
        <taxon>Vertebrata</taxon>
        <taxon>Euteleostomi</taxon>
        <taxon>Mammalia</taxon>
        <taxon>Eutheria</taxon>
        <taxon>Laurasiatheria</taxon>
        <taxon>Eulipotyphla</taxon>
        <taxon>Talpidae</taxon>
        <taxon>Galemys</taxon>
    </lineage>
</organism>
<dbReference type="GO" id="GO:0071230">
    <property type="term" value="P:cellular response to amino acid stimulus"/>
    <property type="evidence" value="ECO:0007669"/>
    <property type="project" value="InterPro"/>
</dbReference>
<comment type="similarity">
    <text evidence="3">Belongs to the LAMTOR1 family.</text>
</comment>
<evidence type="ECO:0000256" key="7">
    <source>
        <dbReference type="ARBA" id="ARBA00023136"/>
    </source>
</evidence>
<keyword evidence="9" id="KW-0458">Lysosome</keyword>
<dbReference type="GO" id="GO:0001919">
    <property type="term" value="P:regulation of receptor recycling"/>
    <property type="evidence" value="ECO:0007669"/>
    <property type="project" value="InterPro"/>
</dbReference>
<evidence type="ECO:0000313" key="14">
    <source>
        <dbReference type="Proteomes" id="UP000700334"/>
    </source>
</evidence>
<keyword evidence="8" id="KW-0564">Palmitate</keyword>
<dbReference type="GO" id="GO:0031902">
    <property type="term" value="C:late endosome membrane"/>
    <property type="evidence" value="ECO:0007669"/>
    <property type="project" value="UniProtKB-SubCell"/>
</dbReference>
<keyword evidence="6" id="KW-0967">Endosome</keyword>
<evidence type="ECO:0000256" key="10">
    <source>
        <dbReference type="ARBA" id="ARBA00023288"/>
    </source>
</evidence>
<dbReference type="GO" id="GO:0042632">
    <property type="term" value="P:cholesterol homeostasis"/>
    <property type="evidence" value="ECO:0007669"/>
    <property type="project" value="InterPro"/>
</dbReference>